<dbReference type="Proteomes" id="UP000009058">
    <property type="component" value="Chromosome 5"/>
</dbReference>
<gene>
    <name evidence="1" type="ORF">MGG_17499</name>
</gene>
<dbReference type="KEGG" id="mgr:MGG_17499"/>
<name>G4NDL3_PYRO7</name>
<reference evidence="1 2" key="1">
    <citation type="journal article" date="2005" name="Nature">
        <title>The genome sequence of the rice blast fungus Magnaporthe grisea.</title>
        <authorList>
            <person name="Dean R.A."/>
            <person name="Talbot N.J."/>
            <person name="Ebbole D.J."/>
            <person name="Farman M.L."/>
            <person name="Mitchell T.K."/>
            <person name="Orbach M.J."/>
            <person name="Thon M."/>
            <person name="Kulkarni R."/>
            <person name="Xu J.R."/>
            <person name="Pan H."/>
            <person name="Read N.D."/>
            <person name="Lee Y.H."/>
            <person name="Carbone I."/>
            <person name="Brown D."/>
            <person name="Oh Y.Y."/>
            <person name="Donofrio N."/>
            <person name="Jeong J.S."/>
            <person name="Soanes D.M."/>
            <person name="Djonovic S."/>
            <person name="Kolomiets E."/>
            <person name="Rehmeyer C."/>
            <person name="Li W."/>
            <person name="Harding M."/>
            <person name="Kim S."/>
            <person name="Lebrun M.H."/>
            <person name="Bohnert H."/>
            <person name="Coughlan S."/>
            <person name="Butler J."/>
            <person name="Calvo S."/>
            <person name="Ma L.J."/>
            <person name="Nicol R."/>
            <person name="Purcell S."/>
            <person name="Nusbaum C."/>
            <person name="Galagan J.E."/>
            <person name="Birren B.W."/>
        </authorList>
    </citation>
    <scope>NUCLEOTIDE SEQUENCE [LARGE SCALE GENOMIC DNA]</scope>
    <source>
        <strain evidence="2">70-15 / ATCC MYA-4617 / FGSC 8958</strain>
    </source>
</reference>
<protein>
    <submittedName>
        <fullName evidence="1">Uncharacterized protein</fullName>
    </submittedName>
</protein>
<reference key="2">
    <citation type="submission" date="2011-05" db="EMBL/GenBank/DDBJ databases">
        <title>The Genome Sequence of Magnaporthe oryzae 70-15.</title>
        <authorList>
            <consortium name="The Broad Institute Genome Sequencing Platform"/>
            <person name="Ma L.-J."/>
            <person name="Dead R."/>
            <person name="Young S.K."/>
            <person name="Zeng Q."/>
            <person name="Gargeya S."/>
            <person name="Fitzgerald M."/>
            <person name="Haas B."/>
            <person name="Abouelleil A."/>
            <person name="Alvarado L."/>
            <person name="Arachchi H.M."/>
            <person name="Berlin A."/>
            <person name="Brown A."/>
            <person name="Chapman S.B."/>
            <person name="Chen Z."/>
            <person name="Dunbar C."/>
            <person name="Freedman E."/>
            <person name="Gearin G."/>
            <person name="Gellesch M."/>
            <person name="Goldberg J."/>
            <person name="Griggs A."/>
            <person name="Gujja S."/>
            <person name="Heiman D."/>
            <person name="Howarth C."/>
            <person name="Larson L."/>
            <person name="Lui A."/>
            <person name="MacDonald P.J.P."/>
            <person name="Mehta T."/>
            <person name="Montmayeur A."/>
            <person name="Murphy C."/>
            <person name="Neiman D."/>
            <person name="Pearson M."/>
            <person name="Priest M."/>
            <person name="Roberts A."/>
            <person name="Saif S."/>
            <person name="Shea T."/>
            <person name="Shenoy N."/>
            <person name="Sisk P."/>
            <person name="Stolte C."/>
            <person name="Sykes S."/>
            <person name="Yandava C."/>
            <person name="Wortman J."/>
            <person name="Nusbaum C."/>
            <person name="Birren B."/>
        </authorList>
    </citation>
    <scope>NUCLEOTIDE SEQUENCE</scope>
    <source>
        <strain>70-15</strain>
    </source>
</reference>
<evidence type="ECO:0000313" key="1">
    <source>
        <dbReference type="EMBL" id="EHA49298.1"/>
    </source>
</evidence>
<proteinExistence type="predicted"/>
<evidence type="ECO:0000313" key="2">
    <source>
        <dbReference type="Proteomes" id="UP000009058"/>
    </source>
</evidence>
<dbReference type="InParanoid" id="G4NDL3"/>
<dbReference type="AlphaFoldDB" id="G4NDL3"/>
<dbReference type="GeneID" id="12985045"/>
<keyword evidence="2" id="KW-1185">Reference proteome</keyword>
<dbReference type="HOGENOM" id="CLU_1510910_0_0_1"/>
<dbReference type="EMBL" id="CM001235">
    <property type="protein sequence ID" value="EHA49298.1"/>
    <property type="molecule type" value="Genomic_DNA"/>
</dbReference>
<accession>G4NDL3</accession>
<dbReference type="RefSeq" id="XP_003718882.1">
    <property type="nucleotide sequence ID" value="XM_003718834.1"/>
</dbReference>
<dbReference type="VEuPathDB" id="FungiDB:MGG_17499"/>
<organism evidence="1 2">
    <name type="scientific">Pyricularia oryzae (strain 70-15 / ATCC MYA-4617 / FGSC 8958)</name>
    <name type="common">Rice blast fungus</name>
    <name type="synonym">Magnaporthe oryzae</name>
    <dbReference type="NCBI Taxonomy" id="242507"/>
    <lineage>
        <taxon>Eukaryota</taxon>
        <taxon>Fungi</taxon>
        <taxon>Dikarya</taxon>
        <taxon>Ascomycota</taxon>
        <taxon>Pezizomycotina</taxon>
        <taxon>Sordariomycetes</taxon>
        <taxon>Sordariomycetidae</taxon>
        <taxon>Magnaporthales</taxon>
        <taxon>Pyriculariaceae</taxon>
        <taxon>Pyricularia</taxon>
    </lineage>
</organism>
<sequence length="178" mass="20355">MIDTQTGNKQRTDTYSRRFKNYCSYARKRCWSGLCQTLGIFSADGATGTRLGCRTGRYSSPRVCPSNLDNVCTMRCPVGIRNPLEKRISRALPDSRAEVFVTTRQLGQYQGGQPILFSAEVEWGMVEFRYFVNAGMQFKGQRVGFSEIHSRHRNLFWRADPHFDVGDAFSTGYLPRRT</sequence>